<dbReference type="InterPro" id="IPR029058">
    <property type="entry name" value="AB_hydrolase_fold"/>
</dbReference>
<protein>
    <submittedName>
        <fullName evidence="4">Alpha/beta hydrolase</fullName>
    </submittedName>
</protein>
<dbReference type="Gene3D" id="3.40.50.1820">
    <property type="entry name" value="alpha/beta hydrolase"/>
    <property type="match status" value="1"/>
</dbReference>
<name>A0A9E8N9H5_9BACT</name>
<dbReference type="RefSeq" id="WP_244822702.1">
    <property type="nucleotide sequence ID" value="NZ_CP112998.1"/>
</dbReference>
<dbReference type="GO" id="GO:0006508">
    <property type="term" value="P:proteolysis"/>
    <property type="evidence" value="ECO:0007669"/>
    <property type="project" value="InterPro"/>
</dbReference>
<proteinExistence type="inferred from homology"/>
<organism evidence="4 5">
    <name type="scientific">Dyadobacter pollutisoli</name>
    <dbReference type="NCBI Taxonomy" id="2910158"/>
    <lineage>
        <taxon>Bacteria</taxon>
        <taxon>Pseudomonadati</taxon>
        <taxon>Bacteroidota</taxon>
        <taxon>Cytophagia</taxon>
        <taxon>Cytophagales</taxon>
        <taxon>Spirosomataceae</taxon>
        <taxon>Dyadobacter</taxon>
    </lineage>
</organism>
<comment type="similarity">
    <text evidence="1">Belongs to the peptidase S33 family.</text>
</comment>
<dbReference type="SUPFAM" id="SSF53474">
    <property type="entry name" value="alpha/beta-Hydrolases"/>
    <property type="match status" value="1"/>
</dbReference>
<reference evidence="4" key="1">
    <citation type="submission" date="2022-11" db="EMBL/GenBank/DDBJ databases">
        <title>Dyadobacter pollutisoli sp. nov., isolated from plastic dumped soil.</title>
        <authorList>
            <person name="Kim J.M."/>
            <person name="Kim K.R."/>
            <person name="Lee J.K."/>
            <person name="Hao L."/>
            <person name="Jeon C.O."/>
        </authorList>
    </citation>
    <scope>NUCLEOTIDE SEQUENCE</scope>
    <source>
        <strain evidence="4">U1</strain>
    </source>
</reference>
<dbReference type="InterPro" id="IPR002410">
    <property type="entry name" value="Peptidase_S33"/>
</dbReference>
<feature type="domain" description="AB hydrolase-1" evidence="3">
    <location>
        <begin position="41"/>
        <end position="140"/>
    </location>
</feature>
<dbReference type="KEGG" id="dpf:ON006_24740"/>
<dbReference type="InterPro" id="IPR050266">
    <property type="entry name" value="AB_hydrolase_sf"/>
</dbReference>
<sequence length="278" mass="32070">MRVILIALMFLGFIPQVRCQDGFVKGFPRLAYWKLGDKPQVIIVLHGGPAVQHEYLRPEFDLLNKHCSVIYYDQRGCGRSQQDTTYIWEEHVKDLKRVIKTLSAKNKVFLAGSSWGSTLAMIYAYKHPEDVKGIILSGTYHWEGMNQVYHKKTYRQPVRSHKQIVRESGILLRQNVDQSISEEPLSIFKEIEMYTDAPAFETRDSFVSAPTIDSLRRVNLPILLFNGSRTCQIDCADEYMNVFSKAELYTIKGACHDPWMSDPELFAATCNRFILKHK</sequence>
<evidence type="ECO:0000259" key="3">
    <source>
        <dbReference type="Pfam" id="PF00561"/>
    </source>
</evidence>
<dbReference type="InterPro" id="IPR000073">
    <property type="entry name" value="AB_hydrolase_1"/>
</dbReference>
<dbReference type="PANTHER" id="PTHR43798">
    <property type="entry name" value="MONOACYLGLYCEROL LIPASE"/>
    <property type="match status" value="1"/>
</dbReference>
<evidence type="ECO:0000256" key="2">
    <source>
        <dbReference type="ARBA" id="ARBA00022801"/>
    </source>
</evidence>
<keyword evidence="2 4" id="KW-0378">Hydrolase</keyword>
<dbReference type="Proteomes" id="UP001164653">
    <property type="component" value="Chromosome"/>
</dbReference>
<evidence type="ECO:0000313" key="5">
    <source>
        <dbReference type="Proteomes" id="UP001164653"/>
    </source>
</evidence>
<dbReference type="EMBL" id="CP112998">
    <property type="protein sequence ID" value="WAC10941.1"/>
    <property type="molecule type" value="Genomic_DNA"/>
</dbReference>
<dbReference type="GO" id="GO:0016020">
    <property type="term" value="C:membrane"/>
    <property type="evidence" value="ECO:0007669"/>
    <property type="project" value="TreeGrafter"/>
</dbReference>
<keyword evidence="5" id="KW-1185">Reference proteome</keyword>
<evidence type="ECO:0000313" key="4">
    <source>
        <dbReference type="EMBL" id="WAC10941.1"/>
    </source>
</evidence>
<dbReference type="GO" id="GO:0008233">
    <property type="term" value="F:peptidase activity"/>
    <property type="evidence" value="ECO:0007669"/>
    <property type="project" value="InterPro"/>
</dbReference>
<dbReference type="Pfam" id="PF00561">
    <property type="entry name" value="Abhydrolase_1"/>
    <property type="match status" value="1"/>
</dbReference>
<accession>A0A9E8N9H5</accession>
<evidence type="ECO:0000256" key="1">
    <source>
        <dbReference type="ARBA" id="ARBA00010088"/>
    </source>
</evidence>
<dbReference type="PRINTS" id="PR00793">
    <property type="entry name" value="PROAMNOPTASE"/>
</dbReference>
<gene>
    <name evidence="4" type="ORF">ON006_24740</name>
</gene>
<dbReference type="AlphaFoldDB" id="A0A9E8N9H5"/>
<dbReference type="PANTHER" id="PTHR43798:SF31">
    <property type="entry name" value="AB HYDROLASE SUPERFAMILY PROTEIN YCLE"/>
    <property type="match status" value="1"/>
</dbReference>